<evidence type="ECO:0000313" key="1">
    <source>
        <dbReference type="EMBL" id="AKM32819.1"/>
    </source>
</evidence>
<evidence type="ECO:0000313" key="2">
    <source>
        <dbReference type="Proteomes" id="UP000035651"/>
    </source>
</evidence>
<protein>
    <recommendedName>
        <fullName evidence="3">DUF3224 domain-containing protein</fullName>
    </recommendedName>
</protein>
<organism evidence="1 2">
    <name type="scientific">Pandoraea faecigallinarum</name>
    <dbReference type="NCBI Taxonomy" id="656179"/>
    <lineage>
        <taxon>Bacteria</taxon>
        <taxon>Pseudomonadati</taxon>
        <taxon>Pseudomonadota</taxon>
        <taxon>Betaproteobacteria</taxon>
        <taxon>Burkholderiales</taxon>
        <taxon>Burkholderiaceae</taxon>
        <taxon>Pandoraea</taxon>
    </lineage>
</organism>
<sequence length="141" mass="14788">MNVSAKGPFDVQLAPQPLSTVAEDTALGRLSLDKTYHGDLSATGKGEMLSFRSDTPGSAGYVAMETVRGTLHGRSGTFVLQHSCTMTRGVPTQSITVVPDSGTEALAGLTGSLVIDITDGKHAYHFCYALPDAQPSHGDHE</sequence>
<dbReference type="InterPro" id="IPR021607">
    <property type="entry name" value="DUF3224"/>
</dbReference>
<reference evidence="1" key="1">
    <citation type="submission" date="2016-06" db="EMBL/GenBank/DDBJ databases">
        <title>Complete Genome Sequence of Pandoraea faecigallinarum DSM-23572.</title>
        <authorList>
            <person name="Yong D."/>
            <person name="Ee R."/>
            <person name="Lim Y.-L."/>
            <person name="Yin W.-F."/>
            <person name="Chan K.-G."/>
        </authorList>
    </citation>
    <scope>NUCLEOTIDE SEQUENCE</scope>
    <source>
        <strain evidence="1">DSM 23572</strain>
    </source>
</reference>
<dbReference type="SUPFAM" id="SSF159238">
    <property type="entry name" value="SO1590-like"/>
    <property type="match status" value="1"/>
</dbReference>
<dbReference type="KEGG" id="pfg:AB870_12995"/>
<dbReference type="Gene3D" id="2.40.350.10">
    <property type="entry name" value="SO1590-like"/>
    <property type="match status" value="1"/>
</dbReference>
<dbReference type="Proteomes" id="UP000035651">
    <property type="component" value="Chromosome"/>
</dbReference>
<dbReference type="InterPro" id="IPR023159">
    <property type="entry name" value="SO1590-like_sf"/>
</dbReference>
<proteinExistence type="predicted"/>
<gene>
    <name evidence="1" type="ORF">AB870_12995</name>
</gene>
<name>A0A0H3WX79_9BURK</name>
<dbReference type="STRING" id="656179.AB870_12995"/>
<dbReference type="PATRIC" id="fig|656179.3.peg.2763"/>
<dbReference type="AlphaFoldDB" id="A0A0H3WX79"/>
<dbReference type="EMBL" id="CP011807">
    <property type="protein sequence ID" value="AKM32819.1"/>
    <property type="molecule type" value="Genomic_DNA"/>
</dbReference>
<dbReference type="OrthoDB" id="69764at2"/>
<dbReference type="Pfam" id="PF11528">
    <property type="entry name" value="DUF3224"/>
    <property type="match status" value="1"/>
</dbReference>
<evidence type="ECO:0008006" key="3">
    <source>
        <dbReference type="Google" id="ProtNLM"/>
    </source>
</evidence>
<keyword evidence="2" id="KW-1185">Reference proteome</keyword>
<accession>A0A0H3WX79</accession>